<keyword evidence="1" id="KW-1133">Transmembrane helix</keyword>
<name>A0A6M0SXC2_CLOBO</name>
<protein>
    <submittedName>
        <fullName evidence="3">Exopolysaccharide biosynthesis protein</fullName>
    </submittedName>
</protein>
<dbReference type="Pfam" id="PF09992">
    <property type="entry name" value="NAGPA"/>
    <property type="match status" value="1"/>
</dbReference>
<dbReference type="AlphaFoldDB" id="A0A6M0SXC2"/>
<feature type="transmembrane region" description="Helical" evidence="1">
    <location>
        <begin position="20"/>
        <end position="41"/>
    </location>
</feature>
<evidence type="ECO:0000313" key="4">
    <source>
        <dbReference type="Proteomes" id="UP000473089"/>
    </source>
</evidence>
<reference evidence="3 4" key="1">
    <citation type="submission" date="2019-02" db="EMBL/GenBank/DDBJ databases">
        <title>Genome sequencing of Clostridium botulinum clinical isolates.</title>
        <authorList>
            <person name="Brunt J."/>
            <person name="Van Vliet A.H.M."/>
            <person name="Stringer S.C."/>
            <person name="Grant K.A."/>
            <person name="Carter A.C."/>
            <person name="Peck M.W."/>
        </authorList>
    </citation>
    <scope>NUCLEOTIDE SEQUENCE [LARGE SCALE GENOMIC DNA]</scope>
    <source>
        <strain evidence="3 4">R1125/03</strain>
    </source>
</reference>
<dbReference type="Proteomes" id="UP000473089">
    <property type="component" value="Unassembled WGS sequence"/>
</dbReference>
<dbReference type="EMBL" id="SGJP01000012">
    <property type="protein sequence ID" value="NFA60158.1"/>
    <property type="molecule type" value="Genomic_DNA"/>
</dbReference>
<keyword evidence="1" id="KW-0472">Membrane</keyword>
<keyword evidence="1" id="KW-0812">Transmembrane</keyword>
<evidence type="ECO:0000313" key="3">
    <source>
        <dbReference type="EMBL" id="NFA60158.1"/>
    </source>
</evidence>
<feature type="domain" description="Phosphodiester glycosidase" evidence="2">
    <location>
        <begin position="145"/>
        <end position="327"/>
    </location>
</feature>
<accession>A0A6M0SXC2</accession>
<organism evidence="3 4">
    <name type="scientific">Clostridium botulinum</name>
    <dbReference type="NCBI Taxonomy" id="1491"/>
    <lineage>
        <taxon>Bacteria</taxon>
        <taxon>Bacillati</taxon>
        <taxon>Bacillota</taxon>
        <taxon>Clostridia</taxon>
        <taxon>Eubacteriales</taxon>
        <taxon>Clostridiaceae</taxon>
        <taxon>Clostridium</taxon>
    </lineage>
</organism>
<evidence type="ECO:0000256" key="1">
    <source>
        <dbReference type="SAM" id="Phobius"/>
    </source>
</evidence>
<evidence type="ECO:0000259" key="2">
    <source>
        <dbReference type="Pfam" id="PF09992"/>
    </source>
</evidence>
<gene>
    <name evidence="3" type="ORF">EXM42_07055</name>
</gene>
<dbReference type="PANTHER" id="PTHR40446">
    <property type="entry name" value="N-ACETYLGLUCOSAMINE-1-PHOSPHODIESTER ALPHA-N-ACETYLGLUCOSAMINIDASE"/>
    <property type="match status" value="1"/>
</dbReference>
<comment type="caution">
    <text evidence="3">The sequence shown here is derived from an EMBL/GenBank/DDBJ whole genome shotgun (WGS) entry which is preliminary data.</text>
</comment>
<sequence>MVNKRKNKKKKFSLKKFIFFLIYQVIFISVTGVLLVFHGPFQNVKNILVGTAMFTYKHQYIATMFLSKDEISKIVSKPKMNDKQSVGAINIDGIDDKSITRYNVHQNRFDGYILEIRDPKRVKVACTSKRGVQGQRVSEMAEEKGTIAAINGGGFFDKNNTGKEWVGTGAYPEGIVISDGKTISKNVKDNEEVDVMAFNDEGELIVGKRSYNELKQMNIKEALSFNRTLIVDGKPQVEDDGEQGLQPRTAIGQKKDGTVVFIAIDGRKVFKEGASLKDIQDILLDRGVCNAGNLDGGASTTMYYKGEIINNPCNSTGERTVATCFYVEP</sequence>
<dbReference type="PANTHER" id="PTHR40446:SF2">
    <property type="entry name" value="N-ACETYLGLUCOSAMINE-1-PHOSPHODIESTER ALPHA-N-ACETYLGLUCOSAMINIDASE"/>
    <property type="match status" value="1"/>
</dbReference>
<proteinExistence type="predicted"/>
<dbReference type="InterPro" id="IPR018711">
    <property type="entry name" value="NAGPA"/>
</dbReference>